<proteinExistence type="predicted"/>
<keyword evidence="2" id="KW-1133">Transmembrane helix</keyword>
<feature type="region of interest" description="Disordered" evidence="1">
    <location>
        <begin position="48"/>
        <end position="77"/>
    </location>
</feature>
<reference evidence="3 4" key="1">
    <citation type="submission" date="2017-11" db="EMBL/GenBank/DDBJ databases">
        <title>Genomic Encyclopedia of Archaeal and Bacterial Type Strains, Phase II (KMG-II): From Individual Species to Whole Genera.</title>
        <authorList>
            <person name="Goeker M."/>
        </authorList>
    </citation>
    <scope>NUCLEOTIDE SEQUENCE [LARGE SCALE GENOMIC DNA]</scope>
    <source>
        <strain evidence="3 4">DSM 25625</strain>
    </source>
</reference>
<organism evidence="3 4">
    <name type="scientific">Compostimonas suwonensis</name>
    <dbReference type="NCBI Taxonomy" id="1048394"/>
    <lineage>
        <taxon>Bacteria</taxon>
        <taxon>Bacillati</taxon>
        <taxon>Actinomycetota</taxon>
        <taxon>Actinomycetes</taxon>
        <taxon>Micrococcales</taxon>
        <taxon>Microbacteriaceae</taxon>
        <taxon>Compostimonas</taxon>
    </lineage>
</organism>
<protein>
    <submittedName>
        <fullName evidence="3">Uncharacterized protein</fullName>
    </submittedName>
</protein>
<dbReference type="AlphaFoldDB" id="A0A2M9BCC1"/>
<accession>A0A2M9BCC1</accession>
<keyword evidence="4" id="KW-1185">Reference proteome</keyword>
<evidence type="ECO:0000256" key="2">
    <source>
        <dbReference type="SAM" id="Phobius"/>
    </source>
</evidence>
<evidence type="ECO:0000313" key="3">
    <source>
        <dbReference type="EMBL" id="PJJ55564.1"/>
    </source>
</evidence>
<dbReference type="SUPFAM" id="SSF110296">
    <property type="entry name" value="Oligoxyloglucan reducing end-specific cellobiohydrolase"/>
    <property type="match status" value="1"/>
</dbReference>
<evidence type="ECO:0000313" key="4">
    <source>
        <dbReference type="Proteomes" id="UP000230161"/>
    </source>
</evidence>
<dbReference type="EMBL" id="PGFB01000005">
    <property type="protein sequence ID" value="PJJ55564.1"/>
    <property type="molecule type" value="Genomic_DNA"/>
</dbReference>
<name>A0A2M9BCC1_9MICO</name>
<dbReference type="Proteomes" id="UP000230161">
    <property type="component" value="Unassembled WGS sequence"/>
</dbReference>
<comment type="caution">
    <text evidence="3">The sequence shown here is derived from an EMBL/GenBank/DDBJ whole genome shotgun (WGS) entry which is preliminary data.</text>
</comment>
<feature type="transmembrane region" description="Helical" evidence="2">
    <location>
        <begin position="21"/>
        <end position="43"/>
    </location>
</feature>
<evidence type="ECO:0000256" key="1">
    <source>
        <dbReference type="SAM" id="MobiDB-lite"/>
    </source>
</evidence>
<gene>
    <name evidence="3" type="ORF">CLV54_2911</name>
</gene>
<keyword evidence="2" id="KW-0472">Membrane</keyword>
<keyword evidence="2" id="KW-0812">Transmembrane</keyword>
<sequence>MASTSRRRRVRPEASAARGAWVIAGVIAFLLVDVVLVVFAISLNRSSGAAPEPETLPTVGVEASSTPTPTAPPVVPAPRFLVATSPTSAWRSSPGECGGADAVLESTTDGGATWAPHSTGDDAVHEVLALAPIDQTQVSVVGKAGDGCTTTSVFSSFTSGDFWQSYPETLSSYSYVDPADRATLIVTGSAQATPCSPALQAVATTDRVLAVCAGQVAEFIPSAQTWSTTDVPGVLAVTPTDTGSTVAVSGAEGCAGIAIEALPSPLGGAPATVLGCVADETSPLAATLSQSGSTLWLWSGGTTRISQDGGVTW</sequence>